<dbReference type="PANTHER" id="PTHR30086">
    <property type="entry name" value="ARGININE EXPORTER PROTEIN ARGO"/>
    <property type="match status" value="1"/>
</dbReference>
<evidence type="ECO:0000313" key="7">
    <source>
        <dbReference type="EMBL" id="RKQ73456.1"/>
    </source>
</evidence>
<evidence type="ECO:0000256" key="6">
    <source>
        <dbReference type="SAM" id="Phobius"/>
    </source>
</evidence>
<feature type="transmembrane region" description="Helical" evidence="6">
    <location>
        <begin position="20"/>
        <end position="47"/>
    </location>
</feature>
<organism evidence="7 8">
    <name type="scientific">Oceanibaculum indicum</name>
    <dbReference type="NCBI Taxonomy" id="526216"/>
    <lineage>
        <taxon>Bacteria</taxon>
        <taxon>Pseudomonadati</taxon>
        <taxon>Pseudomonadota</taxon>
        <taxon>Alphaproteobacteria</taxon>
        <taxon>Rhodospirillales</taxon>
        <taxon>Oceanibaculaceae</taxon>
        <taxon>Oceanibaculum</taxon>
    </lineage>
</organism>
<dbReference type="PANTHER" id="PTHR30086:SF20">
    <property type="entry name" value="ARGININE EXPORTER PROTEIN ARGO-RELATED"/>
    <property type="match status" value="1"/>
</dbReference>
<evidence type="ECO:0000256" key="1">
    <source>
        <dbReference type="ARBA" id="ARBA00004651"/>
    </source>
</evidence>
<dbReference type="RefSeq" id="WP_121218351.1">
    <property type="nucleotide sequence ID" value="NZ_RBIG01000001.1"/>
</dbReference>
<keyword evidence="2" id="KW-1003">Cell membrane</keyword>
<evidence type="ECO:0000256" key="3">
    <source>
        <dbReference type="ARBA" id="ARBA00022692"/>
    </source>
</evidence>
<feature type="transmembrane region" description="Helical" evidence="6">
    <location>
        <begin position="84"/>
        <end position="101"/>
    </location>
</feature>
<dbReference type="GO" id="GO:0033228">
    <property type="term" value="P:cysteine export across plasma membrane"/>
    <property type="evidence" value="ECO:0007669"/>
    <property type="project" value="TreeGrafter"/>
</dbReference>
<dbReference type="OrthoDB" id="9812084at2"/>
<feature type="transmembrane region" description="Helical" evidence="6">
    <location>
        <begin position="196"/>
        <end position="214"/>
    </location>
</feature>
<feature type="transmembrane region" description="Helical" evidence="6">
    <location>
        <begin position="137"/>
        <end position="153"/>
    </location>
</feature>
<name>A0A420WRI5_9PROT</name>
<evidence type="ECO:0000256" key="2">
    <source>
        <dbReference type="ARBA" id="ARBA00022475"/>
    </source>
</evidence>
<dbReference type="GO" id="GO:0005886">
    <property type="term" value="C:plasma membrane"/>
    <property type="evidence" value="ECO:0007669"/>
    <property type="project" value="UniProtKB-SubCell"/>
</dbReference>
<evidence type="ECO:0000313" key="8">
    <source>
        <dbReference type="Proteomes" id="UP000277424"/>
    </source>
</evidence>
<dbReference type="Pfam" id="PF01810">
    <property type="entry name" value="LysE"/>
    <property type="match status" value="1"/>
</dbReference>
<dbReference type="EMBL" id="RBIG01000001">
    <property type="protein sequence ID" value="RKQ73456.1"/>
    <property type="molecule type" value="Genomic_DNA"/>
</dbReference>
<sequence length="215" mass="22095">MLTQSVSFFTLAPELWPSVLALLLSALAVMGTPGPSTLSVTAVGAAFGLRRSMAYVLGINLGTVSVLLAVAAGIVAMLMSMPQLAPFLLAASLAYILYLAYRIATAPPLAGPVEGQAVGSAPSFLGGYLLGIANPKAYLAISAVFAGSSLPFADPLLEALAKLAVLSLLIVAIHTVWLLAGVSLSRLLRDPLASRLLNIAFAAILLVTTFWAAFG</sequence>
<keyword evidence="5 6" id="KW-0472">Membrane</keyword>
<evidence type="ECO:0000256" key="4">
    <source>
        <dbReference type="ARBA" id="ARBA00022989"/>
    </source>
</evidence>
<gene>
    <name evidence="7" type="ORF">BCL74_1244</name>
</gene>
<dbReference type="Proteomes" id="UP000277424">
    <property type="component" value="Unassembled WGS sequence"/>
</dbReference>
<protein>
    <submittedName>
        <fullName evidence="7">Threonine/homoserine/homoserine lactone efflux protein</fullName>
    </submittedName>
</protein>
<comment type="caution">
    <text evidence="7">The sequence shown here is derived from an EMBL/GenBank/DDBJ whole genome shotgun (WGS) entry which is preliminary data.</text>
</comment>
<feature type="transmembrane region" description="Helical" evidence="6">
    <location>
        <begin position="159"/>
        <end position="184"/>
    </location>
</feature>
<keyword evidence="4 6" id="KW-1133">Transmembrane helix</keyword>
<dbReference type="AlphaFoldDB" id="A0A420WRI5"/>
<keyword evidence="3 6" id="KW-0812">Transmembrane</keyword>
<accession>A0A420WRI5</accession>
<proteinExistence type="predicted"/>
<reference evidence="7 8" key="1">
    <citation type="submission" date="2018-10" db="EMBL/GenBank/DDBJ databases">
        <title>Comparative analysis of microorganisms from saline springs in Andes Mountain Range, Colombia.</title>
        <authorList>
            <person name="Rubin E."/>
        </authorList>
    </citation>
    <scope>NUCLEOTIDE SEQUENCE [LARGE SCALE GENOMIC DNA]</scope>
    <source>
        <strain evidence="7 8">USBA 36</strain>
    </source>
</reference>
<feature type="transmembrane region" description="Helical" evidence="6">
    <location>
        <begin position="54"/>
        <end position="78"/>
    </location>
</feature>
<comment type="subcellular location">
    <subcellularLocation>
        <location evidence="1">Cell membrane</location>
        <topology evidence="1">Multi-pass membrane protein</topology>
    </subcellularLocation>
</comment>
<evidence type="ECO:0000256" key="5">
    <source>
        <dbReference type="ARBA" id="ARBA00023136"/>
    </source>
</evidence>
<dbReference type="InterPro" id="IPR001123">
    <property type="entry name" value="LeuE-type"/>
</dbReference>
<dbReference type="GO" id="GO:0015171">
    <property type="term" value="F:amino acid transmembrane transporter activity"/>
    <property type="evidence" value="ECO:0007669"/>
    <property type="project" value="TreeGrafter"/>
</dbReference>